<dbReference type="AlphaFoldDB" id="A0AAN6K4U2"/>
<name>A0AAN6K4U2_9PEZI</name>
<evidence type="ECO:0000256" key="2">
    <source>
        <dbReference type="ARBA" id="ARBA00022750"/>
    </source>
</evidence>
<evidence type="ECO:0000313" key="7">
    <source>
        <dbReference type="Proteomes" id="UP001175353"/>
    </source>
</evidence>
<dbReference type="SUPFAM" id="SSF50630">
    <property type="entry name" value="Acid proteases"/>
    <property type="match status" value="1"/>
</dbReference>
<evidence type="ECO:0000256" key="3">
    <source>
        <dbReference type="PIRSR" id="PIRSR601461-1"/>
    </source>
</evidence>
<evidence type="ECO:0000313" key="6">
    <source>
        <dbReference type="EMBL" id="KAK0959913.1"/>
    </source>
</evidence>
<dbReference type="PANTHER" id="PTHR47966">
    <property type="entry name" value="BETA-SITE APP-CLEAVING ENZYME, ISOFORM A-RELATED"/>
    <property type="match status" value="1"/>
</dbReference>
<dbReference type="Pfam" id="PF00026">
    <property type="entry name" value="Asp"/>
    <property type="match status" value="1"/>
</dbReference>
<keyword evidence="7" id="KW-1185">Reference proteome</keyword>
<feature type="domain" description="Peptidase A1" evidence="5">
    <location>
        <begin position="39"/>
        <end position="388"/>
    </location>
</feature>
<dbReference type="PROSITE" id="PS51767">
    <property type="entry name" value="PEPTIDASE_A1"/>
    <property type="match status" value="1"/>
</dbReference>
<dbReference type="EMBL" id="JAUJLE010000342">
    <property type="protein sequence ID" value="KAK0959913.1"/>
    <property type="molecule type" value="Genomic_DNA"/>
</dbReference>
<dbReference type="GO" id="GO:0006508">
    <property type="term" value="P:proteolysis"/>
    <property type="evidence" value="ECO:0007669"/>
    <property type="project" value="UniProtKB-KW"/>
</dbReference>
<sequence>MLVLFFFLAAMALALPSPQRRIAPKVAYIAIDNPINSLYSINASIGTPPQVVTLMVDTGSDTTWMDDKSAHCLGTGGKASSSSSCASSHALFDPAQSDSYTLLSKDNFEYEYGGGDGVQKGAFFADSFSVGSTDSNIGQQPLVLHDFAMGLAIKEDMIHPEGYGMLGMSPKYPATWGNADMQILDVMAQQGIPTRSFSMSLGHINARSGSLLLGGHDPSKYEGSLSVVPMERHRQTGTFVDYRINVSSVALTDSRGTTKKLTPDDFSSVSCLDSGDDTTYLPPDMLAALVEVTGAFQTEEDGWFYVPYDKELGGSMDLEFGGLGKSSRIAVKLSDFFAPEPETAPDGTRLCWLKADTNKDDGELRLNQPILRSAYVVHYFDEKVLGLAQAKDVDQGVGSLKNVVEIKPGDSLFRRD</sequence>
<dbReference type="Gene3D" id="2.40.70.10">
    <property type="entry name" value="Acid Proteases"/>
    <property type="match status" value="2"/>
</dbReference>
<accession>A0AAN6K4U2</accession>
<dbReference type="InterPro" id="IPR001969">
    <property type="entry name" value="Aspartic_peptidase_AS"/>
</dbReference>
<dbReference type="InterPro" id="IPR033121">
    <property type="entry name" value="PEPTIDASE_A1"/>
</dbReference>
<evidence type="ECO:0000259" key="5">
    <source>
        <dbReference type="PROSITE" id="PS51767"/>
    </source>
</evidence>
<evidence type="ECO:0000256" key="4">
    <source>
        <dbReference type="RuleBase" id="RU000454"/>
    </source>
</evidence>
<proteinExistence type="inferred from homology"/>
<reference evidence="6" key="1">
    <citation type="submission" date="2023-06" db="EMBL/GenBank/DDBJ databases">
        <title>Black Yeasts Isolated from many extreme environments.</title>
        <authorList>
            <person name="Coleine C."/>
            <person name="Stajich J.E."/>
            <person name="Selbmann L."/>
        </authorList>
    </citation>
    <scope>NUCLEOTIDE SEQUENCE</scope>
    <source>
        <strain evidence="6">CCFEE 5200</strain>
    </source>
</reference>
<comment type="caution">
    <text evidence="6">The sequence shown here is derived from an EMBL/GenBank/DDBJ whole genome shotgun (WGS) entry which is preliminary data.</text>
</comment>
<protein>
    <recommendedName>
        <fullName evidence="5">Peptidase A1 domain-containing protein</fullName>
    </recommendedName>
</protein>
<gene>
    <name evidence="6" type="ORF">LTR91_020596</name>
</gene>
<keyword evidence="4" id="KW-0645">Protease</keyword>
<feature type="active site" evidence="3">
    <location>
        <position position="273"/>
    </location>
</feature>
<dbReference type="Proteomes" id="UP001175353">
    <property type="component" value="Unassembled WGS sequence"/>
</dbReference>
<dbReference type="PRINTS" id="PR00792">
    <property type="entry name" value="PEPSIN"/>
</dbReference>
<dbReference type="InterPro" id="IPR001461">
    <property type="entry name" value="Aspartic_peptidase_A1"/>
</dbReference>
<dbReference type="InterPro" id="IPR021109">
    <property type="entry name" value="Peptidase_aspartic_dom_sf"/>
</dbReference>
<keyword evidence="2 4" id="KW-0064">Aspartyl protease</keyword>
<organism evidence="6 7">
    <name type="scientific">Friedmanniomyces endolithicus</name>
    <dbReference type="NCBI Taxonomy" id="329885"/>
    <lineage>
        <taxon>Eukaryota</taxon>
        <taxon>Fungi</taxon>
        <taxon>Dikarya</taxon>
        <taxon>Ascomycota</taxon>
        <taxon>Pezizomycotina</taxon>
        <taxon>Dothideomycetes</taxon>
        <taxon>Dothideomycetidae</taxon>
        <taxon>Mycosphaerellales</taxon>
        <taxon>Teratosphaeriaceae</taxon>
        <taxon>Friedmanniomyces</taxon>
    </lineage>
</organism>
<dbReference type="PANTHER" id="PTHR47966:SF51">
    <property type="entry name" value="BETA-SITE APP-CLEAVING ENZYME, ISOFORM A-RELATED"/>
    <property type="match status" value="1"/>
</dbReference>
<dbReference type="PROSITE" id="PS00141">
    <property type="entry name" value="ASP_PROTEASE"/>
    <property type="match status" value="1"/>
</dbReference>
<comment type="similarity">
    <text evidence="1 4">Belongs to the peptidase A1 family.</text>
</comment>
<evidence type="ECO:0000256" key="1">
    <source>
        <dbReference type="ARBA" id="ARBA00007447"/>
    </source>
</evidence>
<feature type="active site" evidence="3">
    <location>
        <position position="57"/>
    </location>
</feature>
<dbReference type="GO" id="GO:0004190">
    <property type="term" value="F:aspartic-type endopeptidase activity"/>
    <property type="evidence" value="ECO:0007669"/>
    <property type="project" value="UniProtKB-KW"/>
</dbReference>
<keyword evidence="4" id="KW-0378">Hydrolase</keyword>